<dbReference type="Proteomes" id="UP000277464">
    <property type="component" value="Chromosome"/>
</dbReference>
<evidence type="ECO:0000313" key="3">
    <source>
        <dbReference type="Proteomes" id="UP000277464"/>
    </source>
</evidence>
<evidence type="ECO:0000313" key="2">
    <source>
        <dbReference type="EMBL" id="VED81738.1"/>
    </source>
</evidence>
<organism evidence="2 3">
    <name type="scientific">Escherichia marmotae</name>
    <dbReference type="NCBI Taxonomy" id="1499973"/>
    <lineage>
        <taxon>Bacteria</taxon>
        <taxon>Pseudomonadati</taxon>
        <taxon>Pseudomonadota</taxon>
        <taxon>Gammaproteobacteria</taxon>
        <taxon>Enterobacterales</taxon>
        <taxon>Enterobacteriaceae</taxon>
        <taxon>Escherichia</taxon>
    </lineage>
</organism>
<accession>A0A7Z9D1C2</accession>
<dbReference type="InterPro" id="IPR021407">
    <property type="entry name" value="DUF2544"/>
</dbReference>
<evidence type="ECO:0000256" key="1">
    <source>
        <dbReference type="SAM" id="SignalP"/>
    </source>
</evidence>
<dbReference type="EMBL" id="LR134270">
    <property type="protein sequence ID" value="VED81738.1"/>
    <property type="molecule type" value="Genomic_DNA"/>
</dbReference>
<feature type="signal peptide" evidence="1">
    <location>
        <begin position="1"/>
        <end position="23"/>
    </location>
</feature>
<name>A0A7Z9D1C2_9ESCH</name>
<proteinExistence type="predicted"/>
<dbReference type="Pfam" id="PF11245">
    <property type="entry name" value="DUF2544"/>
    <property type="match status" value="1"/>
</dbReference>
<feature type="chain" id="PRO_5030587199" evidence="1">
    <location>
        <begin position="24"/>
        <end position="291"/>
    </location>
</feature>
<gene>
    <name evidence="2" type="ORF">NCTC8196_04123</name>
</gene>
<reference evidence="2 3" key="1">
    <citation type="submission" date="2018-12" db="EMBL/GenBank/DDBJ databases">
        <authorList>
            <consortium name="Pathogen Informatics"/>
        </authorList>
    </citation>
    <scope>NUCLEOTIDE SEQUENCE [LARGE SCALE GENOMIC DNA]</scope>
    <source>
        <strain evidence="2 3">NCTC8196</strain>
    </source>
</reference>
<sequence length="291" mass="31269">MKKISSFLLFLLLAIGLTNSSIAKPNLKISFNSQTLYYGIGDNGVTNIALHMNILTPNGLFGGELAPGVIFYAYYPYKLTSWRLISGPGPLPPTPTITVTDYDNTNVDDALCGGSLPKGWNCAWYKIKVETGTDSYGCPWVADIKATSTNAYSGTYAGPVSHGSICPTVPVASFDISWSKDRVQNDKLLNIASTGGVVHANLPTYLMESGKLCDGSLNDTRGSYCRYVSQMTQLTSQGCTNVEGGNSNVTAVVADSSPYDQTLSNIAVEVNTAGTGQFTTECYFQYLMEEL</sequence>
<dbReference type="RefSeq" id="WP_016249257.1">
    <property type="nucleotide sequence ID" value="NZ_CAKAEI010000030.1"/>
</dbReference>
<protein>
    <submittedName>
        <fullName evidence="2">Fimbrial protein</fullName>
    </submittedName>
</protein>
<keyword evidence="1" id="KW-0732">Signal</keyword>
<dbReference type="AlphaFoldDB" id="A0A7Z9D1C2"/>